<dbReference type="SUPFAM" id="SSF53756">
    <property type="entry name" value="UDP-Glycosyltransferase/glycogen phosphorylase"/>
    <property type="match status" value="1"/>
</dbReference>
<dbReference type="Pfam" id="PF00534">
    <property type="entry name" value="Glycos_transf_1"/>
    <property type="match status" value="1"/>
</dbReference>
<feature type="domain" description="Glycosyl transferase family 1" evidence="1">
    <location>
        <begin position="183"/>
        <end position="345"/>
    </location>
</feature>
<keyword evidence="3" id="KW-0808">Transferase</keyword>
<gene>
    <name evidence="3" type="ORF">SAMN04488519_10750</name>
</gene>
<dbReference type="InterPro" id="IPR050194">
    <property type="entry name" value="Glycosyltransferase_grp1"/>
</dbReference>
<dbReference type="STRING" id="226506.SAMN04488519_10750"/>
<dbReference type="GO" id="GO:0016758">
    <property type="term" value="F:hexosyltransferase activity"/>
    <property type="evidence" value="ECO:0007669"/>
    <property type="project" value="TreeGrafter"/>
</dbReference>
<dbReference type="EMBL" id="FOVW01000007">
    <property type="protein sequence ID" value="SFO47740.1"/>
    <property type="molecule type" value="Genomic_DNA"/>
</dbReference>
<evidence type="ECO:0000313" key="4">
    <source>
        <dbReference type="Proteomes" id="UP000199564"/>
    </source>
</evidence>
<proteinExistence type="predicted"/>
<dbReference type="PANTHER" id="PTHR45947">
    <property type="entry name" value="SULFOQUINOVOSYL TRANSFERASE SQD2"/>
    <property type="match status" value="1"/>
</dbReference>
<dbReference type="PANTHER" id="PTHR45947:SF3">
    <property type="entry name" value="SULFOQUINOVOSYL TRANSFERASE SQD2"/>
    <property type="match status" value="1"/>
</dbReference>
<dbReference type="InterPro" id="IPR001296">
    <property type="entry name" value="Glyco_trans_1"/>
</dbReference>
<organism evidence="3 4">
    <name type="scientific">Algoriphagus ornithinivorans</name>
    <dbReference type="NCBI Taxonomy" id="226506"/>
    <lineage>
        <taxon>Bacteria</taxon>
        <taxon>Pseudomonadati</taxon>
        <taxon>Bacteroidota</taxon>
        <taxon>Cytophagia</taxon>
        <taxon>Cytophagales</taxon>
        <taxon>Cyclobacteriaceae</taxon>
        <taxon>Algoriphagus</taxon>
    </lineage>
</organism>
<evidence type="ECO:0000259" key="1">
    <source>
        <dbReference type="Pfam" id="PF00534"/>
    </source>
</evidence>
<reference evidence="4" key="1">
    <citation type="submission" date="2016-10" db="EMBL/GenBank/DDBJ databases">
        <authorList>
            <person name="Varghese N."/>
            <person name="Submissions S."/>
        </authorList>
    </citation>
    <scope>NUCLEOTIDE SEQUENCE [LARGE SCALE GENOMIC DNA]</scope>
    <source>
        <strain evidence="4">DSM 15282</strain>
    </source>
</reference>
<evidence type="ECO:0000313" key="3">
    <source>
        <dbReference type="EMBL" id="SFO47740.1"/>
    </source>
</evidence>
<dbReference type="RefSeq" id="WP_091654433.1">
    <property type="nucleotide sequence ID" value="NZ_FOVW01000007.1"/>
</dbReference>
<evidence type="ECO:0000259" key="2">
    <source>
        <dbReference type="Pfam" id="PF13439"/>
    </source>
</evidence>
<dbReference type="InterPro" id="IPR028098">
    <property type="entry name" value="Glyco_trans_4-like_N"/>
</dbReference>
<accession>A0A1I5HI84</accession>
<sequence>MKIRVLHCIETIASGGVEQTILTLIKGLNKERFSHRIICTWAGGPVAEALKNEGVEIFQVGSFKHPFEFSKYKFVLSQISEYKPYILHGAVFEGMCMAAVGSFFGRTPVTILEETSDPQNRSRLANLLLRFLSKQADVVQAISVNVGNYLKVNAGIKAEKIRVITNGIQFPIANNYSEILSLRDHYSIKEDYFVVGFVGRLHDDHKRVSDLIKAISLIDHEKIKLLIVGDGNDKEHLIKIVNNLKLKKKVLFVGFQANTQVYFNLMNVLVVPSSREGFGLVAVEGMIQKLPVIGTKVGGLQDIIKDGETGFLVPPFSPESIAGKIQLLIDQPDLRKTMGEKGKRRAIENFTAERYCREVENLYHDLLKKKSVVL</sequence>
<name>A0A1I5HI84_9BACT</name>
<feature type="domain" description="Glycosyltransferase subfamily 4-like N-terminal" evidence="2">
    <location>
        <begin position="15"/>
        <end position="168"/>
    </location>
</feature>
<dbReference type="Pfam" id="PF13439">
    <property type="entry name" value="Glyco_transf_4"/>
    <property type="match status" value="1"/>
</dbReference>
<keyword evidence="4" id="KW-1185">Reference proteome</keyword>
<dbReference type="Proteomes" id="UP000199564">
    <property type="component" value="Unassembled WGS sequence"/>
</dbReference>
<dbReference type="AlphaFoldDB" id="A0A1I5HI84"/>
<protein>
    <submittedName>
        <fullName evidence="3">Glycosyltransferase involved in cell wall bisynthesis</fullName>
    </submittedName>
</protein>
<dbReference type="Gene3D" id="3.40.50.2000">
    <property type="entry name" value="Glycogen Phosphorylase B"/>
    <property type="match status" value="2"/>
</dbReference>